<dbReference type="AlphaFoldDB" id="A0A6A7AKK5"/>
<dbReference type="InterPro" id="IPR014347">
    <property type="entry name" value="Tautomerase/MIF_sf"/>
</dbReference>
<reference evidence="3" key="1">
    <citation type="journal article" date="2020" name="Stud. Mycol.">
        <title>101 Dothideomycetes genomes: a test case for predicting lifestyles and emergence of pathogens.</title>
        <authorList>
            <person name="Haridas S."/>
            <person name="Albert R."/>
            <person name="Binder M."/>
            <person name="Bloem J."/>
            <person name="Labutti K."/>
            <person name="Salamov A."/>
            <person name="Andreopoulos B."/>
            <person name="Baker S."/>
            <person name="Barry K."/>
            <person name="Bills G."/>
            <person name="Bluhm B."/>
            <person name="Cannon C."/>
            <person name="Castanera R."/>
            <person name="Culley D."/>
            <person name="Daum C."/>
            <person name="Ezra D."/>
            <person name="Gonzalez J."/>
            <person name="Henrissat B."/>
            <person name="Kuo A."/>
            <person name="Liang C."/>
            <person name="Lipzen A."/>
            <person name="Lutzoni F."/>
            <person name="Magnuson J."/>
            <person name="Mondo S."/>
            <person name="Nolan M."/>
            <person name="Ohm R."/>
            <person name="Pangilinan J."/>
            <person name="Park H.-J."/>
            <person name="Ramirez L."/>
            <person name="Alfaro M."/>
            <person name="Sun H."/>
            <person name="Tritt A."/>
            <person name="Yoshinaga Y."/>
            <person name="Zwiers L.-H."/>
            <person name="Turgeon B."/>
            <person name="Goodwin S."/>
            <person name="Spatafora J."/>
            <person name="Crous P."/>
            <person name="Grigoriev I."/>
        </authorList>
    </citation>
    <scope>NUCLEOTIDE SEQUENCE</scope>
    <source>
        <strain evidence="3">CBS 113818</strain>
    </source>
</reference>
<evidence type="ECO:0000313" key="3">
    <source>
        <dbReference type="EMBL" id="KAF2833790.1"/>
    </source>
</evidence>
<sequence>MPLWIVYHPPSTFTTPEIKKEFAQAITAIYNTILPAFYVNVLFQPIEPSSFLIGAVARPSPHVAANEPGQKSDVPFIRLTIEHIARSLPTPEIRDSFLKKIDAAMKPFIADMGYDWEYSIDETSRDLWKVNGMVPPKQDTKAEKEWRETNVPAPFKKADGGLEGEGMEGSKL</sequence>
<name>A0A6A7AKK5_9PLEO</name>
<evidence type="ECO:0000259" key="2">
    <source>
        <dbReference type="Pfam" id="PF14832"/>
    </source>
</evidence>
<feature type="region of interest" description="Disordered" evidence="1">
    <location>
        <begin position="136"/>
        <end position="172"/>
    </location>
</feature>
<dbReference type="Pfam" id="PF14832">
    <property type="entry name" value="Tautomerase_3"/>
    <property type="match status" value="1"/>
</dbReference>
<feature type="domain" description="Tautomerase cis-CaaD-like" evidence="2">
    <location>
        <begin position="1"/>
        <end position="150"/>
    </location>
</feature>
<keyword evidence="4" id="KW-1185">Reference proteome</keyword>
<accession>A0A6A7AKK5</accession>
<evidence type="ECO:0000256" key="1">
    <source>
        <dbReference type="SAM" id="MobiDB-lite"/>
    </source>
</evidence>
<dbReference type="Proteomes" id="UP000799424">
    <property type="component" value="Unassembled WGS sequence"/>
</dbReference>
<protein>
    <recommendedName>
        <fullName evidence="2">Tautomerase cis-CaaD-like domain-containing protein</fullName>
    </recommendedName>
</protein>
<dbReference type="Gene3D" id="3.30.429.10">
    <property type="entry name" value="Macrophage Migration Inhibitory Factor"/>
    <property type="match status" value="1"/>
</dbReference>
<gene>
    <name evidence="3" type="ORF">CC86DRAFT_415772</name>
</gene>
<feature type="compositionally biased region" description="Basic and acidic residues" evidence="1">
    <location>
        <begin position="138"/>
        <end position="148"/>
    </location>
</feature>
<dbReference type="InterPro" id="IPR028116">
    <property type="entry name" value="Cis-CaaD-like"/>
</dbReference>
<proteinExistence type="predicted"/>
<evidence type="ECO:0000313" key="4">
    <source>
        <dbReference type="Proteomes" id="UP000799424"/>
    </source>
</evidence>
<dbReference type="OrthoDB" id="2129288at2759"/>
<organism evidence="3 4">
    <name type="scientific">Ophiobolus disseminans</name>
    <dbReference type="NCBI Taxonomy" id="1469910"/>
    <lineage>
        <taxon>Eukaryota</taxon>
        <taxon>Fungi</taxon>
        <taxon>Dikarya</taxon>
        <taxon>Ascomycota</taxon>
        <taxon>Pezizomycotina</taxon>
        <taxon>Dothideomycetes</taxon>
        <taxon>Pleosporomycetidae</taxon>
        <taxon>Pleosporales</taxon>
        <taxon>Pleosporineae</taxon>
        <taxon>Phaeosphaeriaceae</taxon>
        <taxon>Ophiobolus</taxon>
    </lineage>
</organism>
<dbReference type="EMBL" id="MU006216">
    <property type="protein sequence ID" value="KAF2833790.1"/>
    <property type="molecule type" value="Genomic_DNA"/>
</dbReference>